<dbReference type="Gene3D" id="3.40.366.10">
    <property type="entry name" value="Malonyl-Coenzyme A Acyl Carrier Protein, domain 2"/>
    <property type="match status" value="1"/>
</dbReference>
<dbReference type="InterPro" id="IPR020807">
    <property type="entry name" value="PKS_DH"/>
</dbReference>
<proteinExistence type="predicted"/>
<dbReference type="Gene3D" id="3.40.50.150">
    <property type="entry name" value="Vaccinia Virus protein VP39"/>
    <property type="match status" value="1"/>
</dbReference>
<dbReference type="InterPro" id="IPR001227">
    <property type="entry name" value="Ac_transferase_dom_sf"/>
</dbReference>
<dbReference type="PROSITE" id="PS52019">
    <property type="entry name" value="PKS_MFAS_DH"/>
    <property type="match status" value="1"/>
</dbReference>
<dbReference type="Proteomes" id="UP000007129">
    <property type="component" value="Unassembled WGS sequence"/>
</dbReference>
<dbReference type="InterPro" id="IPR056501">
    <property type="entry name" value="NAD-bd_HRPKS_sdrA"/>
</dbReference>
<protein>
    <submittedName>
        <fullName evidence="3">Beta-ketoacyl synthase</fullName>
    </submittedName>
</protein>
<dbReference type="Gene3D" id="3.10.129.110">
    <property type="entry name" value="Polyketide synthase dehydratase"/>
    <property type="match status" value="1"/>
</dbReference>
<dbReference type="Pfam" id="PF23114">
    <property type="entry name" value="NAD-bd_HRPKS_sdrA"/>
    <property type="match status" value="1"/>
</dbReference>
<dbReference type="Pfam" id="PF14765">
    <property type="entry name" value="PS-DH"/>
    <property type="match status" value="1"/>
</dbReference>
<evidence type="ECO:0000313" key="4">
    <source>
        <dbReference type="Proteomes" id="UP000007129"/>
    </source>
</evidence>
<dbReference type="InterPro" id="IPR049551">
    <property type="entry name" value="PKS_DH_C"/>
</dbReference>
<gene>
    <name evidence="3" type="ORF">MPH_02953</name>
</gene>
<evidence type="ECO:0000313" key="3">
    <source>
        <dbReference type="EMBL" id="EKG19748.1"/>
    </source>
</evidence>
<feature type="region of interest" description="N-terminal hotdog fold" evidence="1">
    <location>
        <begin position="140"/>
        <end position="268"/>
    </location>
</feature>
<feature type="region of interest" description="C-terminal hotdog fold" evidence="1">
    <location>
        <begin position="297"/>
        <end position="452"/>
    </location>
</feature>
<dbReference type="SUPFAM" id="SSF53335">
    <property type="entry name" value="S-adenosyl-L-methionine-dependent methyltransferases"/>
    <property type="match status" value="1"/>
</dbReference>
<dbReference type="SMART" id="SM00826">
    <property type="entry name" value="PKS_DH"/>
    <property type="match status" value="1"/>
</dbReference>
<organism evidence="3 4">
    <name type="scientific">Macrophomina phaseolina (strain MS6)</name>
    <name type="common">Charcoal rot fungus</name>
    <dbReference type="NCBI Taxonomy" id="1126212"/>
    <lineage>
        <taxon>Eukaryota</taxon>
        <taxon>Fungi</taxon>
        <taxon>Dikarya</taxon>
        <taxon>Ascomycota</taxon>
        <taxon>Pezizomycotina</taxon>
        <taxon>Dothideomycetes</taxon>
        <taxon>Dothideomycetes incertae sedis</taxon>
        <taxon>Botryosphaeriales</taxon>
        <taxon>Botryosphaeriaceae</taxon>
        <taxon>Macrophomina</taxon>
    </lineage>
</organism>
<dbReference type="eggNOG" id="KOG1202">
    <property type="taxonomic scope" value="Eukaryota"/>
</dbReference>
<dbReference type="PANTHER" id="PTHR43775">
    <property type="entry name" value="FATTY ACID SYNTHASE"/>
    <property type="match status" value="1"/>
</dbReference>
<comment type="caution">
    <text evidence="3">The sequence shown here is derived from an EMBL/GenBank/DDBJ whole genome shotgun (WGS) entry which is preliminary data.</text>
</comment>
<dbReference type="InterPro" id="IPR029063">
    <property type="entry name" value="SAM-dependent_MTases_sf"/>
</dbReference>
<dbReference type="HOGENOM" id="CLU_367082_0_0_1"/>
<dbReference type="AlphaFoldDB" id="K2RYA9"/>
<dbReference type="Gene3D" id="3.30.70.3290">
    <property type="match status" value="1"/>
</dbReference>
<dbReference type="InterPro" id="IPR042104">
    <property type="entry name" value="PKS_dehydratase_sf"/>
</dbReference>
<dbReference type="GO" id="GO:0006633">
    <property type="term" value="P:fatty acid biosynthetic process"/>
    <property type="evidence" value="ECO:0007669"/>
    <property type="project" value="TreeGrafter"/>
</dbReference>
<reference evidence="3 4" key="1">
    <citation type="journal article" date="2012" name="BMC Genomics">
        <title>Tools to kill: Genome of one of the most destructive plant pathogenic fungi Macrophomina phaseolina.</title>
        <authorList>
            <person name="Islam M.S."/>
            <person name="Haque M.S."/>
            <person name="Islam M.M."/>
            <person name="Emdad E.M."/>
            <person name="Halim A."/>
            <person name="Hossen Q.M.M."/>
            <person name="Hossain M.Z."/>
            <person name="Ahmed B."/>
            <person name="Rahim S."/>
            <person name="Rahman M.S."/>
            <person name="Alam M.M."/>
            <person name="Hou S."/>
            <person name="Wan X."/>
            <person name="Saito J.A."/>
            <person name="Alam M."/>
        </authorList>
    </citation>
    <scope>NUCLEOTIDE SEQUENCE [LARGE SCALE GENOMIC DNA]</scope>
    <source>
        <strain evidence="3 4">MS6</strain>
    </source>
</reference>
<dbReference type="InterPro" id="IPR050091">
    <property type="entry name" value="PKS_NRPS_Biosynth_Enz"/>
</dbReference>
<feature type="active site" description="Proton acceptor; for dehydratase activity" evidence="1">
    <location>
        <position position="172"/>
    </location>
</feature>
<dbReference type="InParanoid" id="K2RYA9"/>
<accession>K2RYA9</accession>
<dbReference type="Pfam" id="PF21089">
    <property type="entry name" value="PKS_DH_N"/>
    <property type="match status" value="1"/>
</dbReference>
<dbReference type="OrthoDB" id="329835at2759"/>
<dbReference type="STRING" id="1126212.K2RYA9"/>
<evidence type="ECO:0000256" key="1">
    <source>
        <dbReference type="PROSITE-ProRule" id="PRU01363"/>
    </source>
</evidence>
<dbReference type="PANTHER" id="PTHR43775:SF29">
    <property type="entry name" value="ASPERFURANONE POLYKETIDE SYNTHASE AFOG-RELATED"/>
    <property type="match status" value="1"/>
</dbReference>
<feature type="active site" description="Proton donor; for dehydratase activity" evidence="1">
    <location>
        <position position="364"/>
    </location>
</feature>
<name>K2RYA9_MACPH</name>
<evidence type="ECO:0000259" key="2">
    <source>
        <dbReference type="PROSITE" id="PS52019"/>
    </source>
</evidence>
<dbReference type="GO" id="GO:0004312">
    <property type="term" value="F:fatty acid synthase activity"/>
    <property type="evidence" value="ECO:0007669"/>
    <property type="project" value="TreeGrafter"/>
</dbReference>
<sequence length="867" mass="92483">MLASVKFSAAVSSLLECRINGYQKGSVPWSAAVEVGPHPALKAPFQQVAAASASEAAAGIAYTGLLSRGQHAVETAMAAAGLLWSLGHPVDLGRVNEEHGTADSLHVLTTLPPYAWNHAKGFWHEPAAARGARLRSSPRTDLLGAPVPNQNPMQPAWRNFLQISESPWIKEHVITGTVLYPAAGMLVMAIEAALQMASKPVLGIRFRHVHFDKGLVVPAGDQAVEVSLSVKPHDRLANWFRYTVFSVSAEGSWVKHSWGKFAILHRDQAAAVDDEVHQGAAWAHQPEPESSGGPANVRRLDPAAFYDQLQSIGIEYGASFRNLTSVDVLEGKRKATVTFAIPDTKSIMPHNYEYPHLVHPVMLDAIFHSIYAALGNGSPIKEAAIPQRIADLFVSADLPSGPGAKLAGVSHVSSTSARGAVGSIYVSDEARSGPKIVIRDMAMTNVSSAAAGPAPTLASSAGSRRTGHLSWKRDVDFLDRERAECVMAAEAHEKAGLSNAAAELSVWLDLACHKRADLKVLLLHGPALRTDGLGLLARFGPIAGERRGFQSCTVIGTDEDSVALLRKSLADAGVEAICEAVDASANRLDRIRDSGKYDLVLAFADFDAGGDQALLSLSRNLVSPGGHLALLTACKESGPVPSEEQVKAAGFSRLVAVVDHPSSQLVIASAPTDTYPSVHASELFILQHAGASPAVKLFTSNLSKRLDALGIRAETCGLADVDRLGGKVIISLLEAEEPLVVSWSAREFERFRKLVLSARYILWITRGGLLDAGERSLQFAPTTGLLRTLRVEMPQTVLPHLDVSPSIDLADEEAVLPVLAAFRSSSEGPAHGKNDMEFAASTSGLFIPRVQAADALDREILLSYITN</sequence>
<feature type="domain" description="PKS/mFAS DH" evidence="2">
    <location>
        <begin position="140"/>
        <end position="452"/>
    </location>
</feature>
<dbReference type="EMBL" id="AHHD01000117">
    <property type="protein sequence ID" value="EKG19748.1"/>
    <property type="molecule type" value="Genomic_DNA"/>
</dbReference>
<dbReference type="GO" id="GO:0044550">
    <property type="term" value="P:secondary metabolite biosynthetic process"/>
    <property type="evidence" value="ECO:0007669"/>
    <property type="project" value="TreeGrafter"/>
</dbReference>
<dbReference type="InterPro" id="IPR049552">
    <property type="entry name" value="PKS_DH_N"/>
</dbReference>
<dbReference type="VEuPathDB" id="FungiDB:MPH_02953"/>
<dbReference type="InterPro" id="IPR049900">
    <property type="entry name" value="PKS_mFAS_DH"/>
</dbReference>